<name>A0AAQ3KH24_9LILI</name>
<dbReference type="InterPro" id="IPR004320">
    <property type="entry name" value="BPS1_pln"/>
</dbReference>
<dbReference type="GO" id="GO:0048364">
    <property type="term" value="P:root development"/>
    <property type="evidence" value="ECO:0007669"/>
    <property type="project" value="InterPro"/>
</dbReference>
<proteinExistence type="predicted"/>
<dbReference type="PANTHER" id="PTHR33070:SF120">
    <property type="entry name" value="EXPRESSED PROTEIN"/>
    <property type="match status" value="1"/>
</dbReference>
<evidence type="ECO:0000313" key="1">
    <source>
        <dbReference type="EMBL" id="WOL07250.1"/>
    </source>
</evidence>
<evidence type="ECO:0000313" key="2">
    <source>
        <dbReference type="Proteomes" id="UP001327560"/>
    </source>
</evidence>
<dbReference type="GO" id="GO:0048367">
    <property type="term" value="P:shoot system development"/>
    <property type="evidence" value="ECO:0007669"/>
    <property type="project" value="InterPro"/>
</dbReference>
<organism evidence="1 2">
    <name type="scientific">Canna indica</name>
    <name type="common">Indian-shot</name>
    <dbReference type="NCBI Taxonomy" id="4628"/>
    <lineage>
        <taxon>Eukaryota</taxon>
        <taxon>Viridiplantae</taxon>
        <taxon>Streptophyta</taxon>
        <taxon>Embryophyta</taxon>
        <taxon>Tracheophyta</taxon>
        <taxon>Spermatophyta</taxon>
        <taxon>Magnoliopsida</taxon>
        <taxon>Liliopsida</taxon>
        <taxon>Zingiberales</taxon>
        <taxon>Cannaceae</taxon>
        <taxon>Canna</taxon>
    </lineage>
</organism>
<dbReference type="Proteomes" id="UP001327560">
    <property type="component" value="Chromosome 5"/>
</dbReference>
<accession>A0AAQ3KH24</accession>
<sequence>MLKFASTAAEKSLHVRSISLSSKAHPATLRVEEEHQSLKSCLDSSISETSSLNMLVDPYNSIEDLLQLPSIQQDLHHPDQMKWLEKDVEESLRLLDLCGTMKDTVDTSKENIEDLQFALRRKDDNSIREKVKACIHSRKETQKMIKKSYKNMTQTDSKCKLVSSIPQDSDVSVVLNVLKEARFVTRSLFCSIMSPKSMPKAKSSRWSFSSKATRAKSIDELCELKATLKDADAAKLMMAQNQLKMIGRNFGDFENGFECLFRSLI</sequence>
<reference evidence="1 2" key="1">
    <citation type="submission" date="2023-10" db="EMBL/GenBank/DDBJ databases">
        <title>Chromosome-scale genome assembly provides insights into flower coloration mechanisms of Canna indica.</title>
        <authorList>
            <person name="Li C."/>
        </authorList>
    </citation>
    <scope>NUCLEOTIDE SEQUENCE [LARGE SCALE GENOMIC DNA]</scope>
    <source>
        <tissue evidence="1">Flower</tissue>
    </source>
</reference>
<dbReference type="PANTHER" id="PTHR33070">
    <property type="entry name" value="OS06G0725500 PROTEIN"/>
    <property type="match status" value="1"/>
</dbReference>
<gene>
    <name evidence="1" type="ORF">Cni_G15989</name>
</gene>
<protein>
    <submittedName>
        <fullName evidence="1">Uncharacterized protein</fullName>
    </submittedName>
</protein>
<dbReference type="EMBL" id="CP136894">
    <property type="protein sequence ID" value="WOL07250.1"/>
    <property type="molecule type" value="Genomic_DNA"/>
</dbReference>
<dbReference type="AlphaFoldDB" id="A0AAQ3KH24"/>
<dbReference type="Pfam" id="PF03087">
    <property type="entry name" value="BPS1"/>
    <property type="match status" value="1"/>
</dbReference>
<keyword evidence="2" id="KW-1185">Reference proteome</keyword>